<evidence type="ECO:0000256" key="2">
    <source>
        <dbReference type="ARBA" id="ARBA00022676"/>
    </source>
</evidence>
<keyword evidence="7" id="KW-0325">Glycoprotein</keyword>
<evidence type="ECO:0000313" key="10">
    <source>
        <dbReference type="EMBL" id="KAF9528557.1"/>
    </source>
</evidence>
<accession>A0A9P6JPI7</accession>
<keyword evidence="6 8" id="KW-0472">Membrane</keyword>
<keyword evidence="2" id="KW-0328">Glycosyltransferase</keyword>
<feature type="transmembrane region" description="Helical" evidence="8">
    <location>
        <begin position="12"/>
        <end position="33"/>
    </location>
</feature>
<dbReference type="AlphaFoldDB" id="A0A9P6JPI7"/>
<evidence type="ECO:0000256" key="6">
    <source>
        <dbReference type="ARBA" id="ARBA00023136"/>
    </source>
</evidence>
<evidence type="ECO:0000256" key="8">
    <source>
        <dbReference type="SAM" id="Phobius"/>
    </source>
</evidence>
<evidence type="ECO:0000256" key="1">
    <source>
        <dbReference type="ARBA" id="ARBA00004167"/>
    </source>
</evidence>
<dbReference type="InterPro" id="IPR049625">
    <property type="entry name" value="Glyco_transf_61_cat"/>
</dbReference>
<dbReference type="GO" id="GO:0097363">
    <property type="term" value="F:protein O-acetylglucosaminyltransferase activity"/>
    <property type="evidence" value="ECO:0007669"/>
    <property type="project" value="TreeGrafter"/>
</dbReference>
<dbReference type="InterPro" id="IPR007657">
    <property type="entry name" value="Glycosyltransferase_61"/>
</dbReference>
<evidence type="ECO:0000256" key="5">
    <source>
        <dbReference type="ARBA" id="ARBA00022989"/>
    </source>
</evidence>
<comment type="caution">
    <text evidence="10">The sequence shown here is derived from an EMBL/GenBank/DDBJ whole genome shotgun (WGS) entry which is preliminary data.</text>
</comment>
<dbReference type="Pfam" id="PF04577">
    <property type="entry name" value="Glyco_transf_61"/>
    <property type="match status" value="1"/>
</dbReference>
<name>A0A9P6JPI7_9AGAR</name>
<dbReference type="GO" id="GO:0035269">
    <property type="term" value="P:protein O-linked glycosylation via mannose"/>
    <property type="evidence" value="ECO:0007669"/>
    <property type="project" value="TreeGrafter"/>
</dbReference>
<gene>
    <name evidence="10" type="ORF">CPB83DRAFT_854359</name>
</gene>
<evidence type="ECO:0000256" key="4">
    <source>
        <dbReference type="ARBA" id="ARBA00022692"/>
    </source>
</evidence>
<reference evidence="10" key="1">
    <citation type="submission" date="2020-11" db="EMBL/GenBank/DDBJ databases">
        <authorList>
            <consortium name="DOE Joint Genome Institute"/>
            <person name="Ahrendt S."/>
            <person name="Riley R."/>
            <person name="Andreopoulos W."/>
            <person name="Labutti K."/>
            <person name="Pangilinan J."/>
            <person name="Ruiz-Duenas F.J."/>
            <person name="Barrasa J.M."/>
            <person name="Sanchez-Garcia M."/>
            <person name="Camarero S."/>
            <person name="Miyauchi S."/>
            <person name="Serrano A."/>
            <person name="Linde D."/>
            <person name="Babiker R."/>
            <person name="Drula E."/>
            <person name="Ayuso-Fernandez I."/>
            <person name="Pacheco R."/>
            <person name="Padilla G."/>
            <person name="Ferreira P."/>
            <person name="Barriuso J."/>
            <person name="Kellner H."/>
            <person name="Castanera R."/>
            <person name="Alfaro M."/>
            <person name="Ramirez L."/>
            <person name="Pisabarro A.G."/>
            <person name="Kuo A."/>
            <person name="Tritt A."/>
            <person name="Lipzen A."/>
            <person name="He G."/>
            <person name="Yan M."/>
            <person name="Ng V."/>
            <person name="Cullen D."/>
            <person name="Martin F."/>
            <person name="Rosso M.-N."/>
            <person name="Henrissat B."/>
            <person name="Hibbett D."/>
            <person name="Martinez A.T."/>
            <person name="Grigoriev I.V."/>
        </authorList>
    </citation>
    <scope>NUCLEOTIDE SEQUENCE</scope>
    <source>
        <strain evidence="10">CBS 506.95</strain>
    </source>
</reference>
<keyword evidence="3" id="KW-0808">Transferase</keyword>
<evidence type="ECO:0000256" key="3">
    <source>
        <dbReference type="ARBA" id="ARBA00022679"/>
    </source>
</evidence>
<evidence type="ECO:0000256" key="7">
    <source>
        <dbReference type="ARBA" id="ARBA00023180"/>
    </source>
</evidence>
<protein>
    <recommendedName>
        <fullName evidence="9">Glycosyltransferase 61 catalytic domain-containing protein</fullName>
    </recommendedName>
</protein>
<dbReference type="EMBL" id="MU157852">
    <property type="protein sequence ID" value="KAF9528557.1"/>
    <property type="molecule type" value="Genomic_DNA"/>
</dbReference>
<dbReference type="GO" id="GO:0005783">
    <property type="term" value="C:endoplasmic reticulum"/>
    <property type="evidence" value="ECO:0007669"/>
    <property type="project" value="TreeGrafter"/>
</dbReference>
<keyword evidence="4 8" id="KW-0812">Transmembrane</keyword>
<dbReference type="Proteomes" id="UP000807306">
    <property type="component" value="Unassembled WGS sequence"/>
</dbReference>
<organism evidence="10 11">
    <name type="scientific">Crepidotus variabilis</name>
    <dbReference type="NCBI Taxonomy" id="179855"/>
    <lineage>
        <taxon>Eukaryota</taxon>
        <taxon>Fungi</taxon>
        <taxon>Dikarya</taxon>
        <taxon>Basidiomycota</taxon>
        <taxon>Agaricomycotina</taxon>
        <taxon>Agaricomycetes</taxon>
        <taxon>Agaricomycetidae</taxon>
        <taxon>Agaricales</taxon>
        <taxon>Agaricineae</taxon>
        <taxon>Crepidotaceae</taxon>
        <taxon>Crepidotus</taxon>
    </lineage>
</organism>
<feature type="domain" description="Glycosyltransferase 61 catalytic" evidence="9">
    <location>
        <begin position="386"/>
        <end position="489"/>
    </location>
</feature>
<evidence type="ECO:0000259" key="9">
    <source>
        <dbReference type="Pfam" id="PF04577"/>
    </source>
</evidence>
<dbReference type="GO" id="GO:0016020">
    <property type="term" value="C:membrane"/>
    <property type="evidence" value="ECO:0007669"/>
    <property type="project" value="UniProtKB-SubCell"/>
</dbReference>
<comment type="subcellular location">
    <subcellularLocation>
        <location evidence="1">Membrane</location>
        <topology evidence="1">Single-pass membrane protein</topology>
    </subcellularLocation>
</comment>
<keyword evidence="11" id="KW-1185">Reference proteome</keyword>
<dbReference type="OrthoDB" id="529273at2759"/>
<proteinExistence type="predicted"/>
<evidence type="ECO:0000313" key="11">
    <source>
        <dbReference type="Proteomes" id="UP000807306"/>
    </source>
</evidence>
<keyword evidence="5 8" id="KW-1133">Transmembrane helix</keyword>
<dbReference type="PANTHER" id="PTHR20961:SF38">
    <property type="entry name" value="PROTEIN O-LINKED-MANNOSE BETA-1,4-N-ACETYLGLUCOSAMINYLTRANSFERASE 2"/>
    <property type="match status" value="1"/>
</dbReference>
<dbReference type="PANTHER" id="PTHR20961">
    <property type="entry name" value="GLYCOSYLTRANSFERASE"/>
    <property type="match status" value="1"/>
</dbReference>
<sequence length="566" mass="64318">MRSKIHTGLSRRDGILILVGASVVYLLNAFFSYSPSLPPQILLPTPHRQELGFEVPLPPEPKIIEKVTPPPPPVPKALDLGLSKIPETTKVIHAPGWTLFQNLYMANGTLFVVTSDPSSFPERRKMISTGLTALNNPENIRLREPTDQELQFISPEEASARWGGNLELNERHRIWSVEGISMLVNEPVQFLDHYYHFVAELMFGAWAFIYGTFNPHARIVDSTSSFGRAPTDPSLSSFMPPVPGNAYHPPELSRLMFLHATANQWKDKPGFNAYFMHAVFPSLNVETEEDWIDRSNATFVNSTTLEHGIPQKAWHFPMAILTDRSAAFRGEACGLRNQRIASEPWEVLVEKGGIDPVGQWWGDVRHRLYRFAGIEKDHRITTKFTYASQITATDAQEVLPLPPDEVVITYINRQTVRRHLITEHHEELVKSIQEMVDRNRAEGKNWVFKDVKPERLTKDEQVKLASETTILLGVHGNGLSHLIWMQPNRYSTVIEIFYPGGFAHDYEWTSRSLGMRHFSVWNDTSFTHPNEPEVGYPEGFQGTSIPVHGPTVAKLIEDRLEGRLHY</sequence>